<evidence type="ECO:0000313" key="3">
    <source>
        <dbReference type="EMBL" id="CBF81789.1"/>
    </source>
</evidence>
<name>Q5B1S9_EMENI</name>
<dbReference type="eggNOG" id="KOG1515">
    <property type="taxonomic scope" value="Eukaryota"/>
</dbReference>
<dbReference type="STRING" id="227321.Q5B1S9"/>
<dbReference type="InterPro" id="IPR013094">
    <property type="entry name" value="AB_hydrolase_3"/>
</dbReference>
<dbReference type="InterPro" id="IPR050300">
    <property type="entry name" value="GDXG_lipolytic_enzyme"/>
</dbReference>
<evidence type="ECO:0000259" key="2">
    <source>
        <dbReference type="Pfam" id="PF07859"/>
    </source>
</evidence>
<keyword evidence="1" id="KW-0378">Hydrolase</keyword>
<protein>
    <submittedName>
        <fullName evidence="3">Lipase/esterase, putative (AFU_orthologue AFUA_8G01050)</fullName>
    </submittedName>
</protein>
<sequence length="332" mass="35737">MSTSIRPSLDPELVTVHASIPSIDIETPSKLSAYRAAIAPMFTLENAIKGSESSVEPSEISIPGPAGPMHATVFRPKSRTRSVSETPGVLHIHGGGLATGNRFLGFTMLNWVEELGAVIVTAEYRLTPEHPQPAALEDSYAALEYMAAHSEELGFNAEKLIVAGGSAGGNLAAGITLLARDRQGPRIAGQVLMYPWVDDSMASASITQFGDIAPVKKGNLATVNDYAFGKNREFADMYTAPARAKSLNGLPPTLIDVGEADVFRDQDVEYATRLWRDGVTTELHVWPGAYHGFDVFVPSAEPNNQIKYRTMRSDIGYTYATGVEQLVSQPAT</sequence>
<dbReference type="Pfam" id="PF07859">
    <property type="entry name" value="Abhydrolase_3"/>
    <property type="match status" value="1"/>
</dbReference>
<reference evidence="4" key="1">
    <citation type="journal article" date="2005" name="Nature">
        <title>Sequencing of Aspergillus nidulans and comparative analysis with A. fumigatus and A. oryzae.</title>
        <authorList>
            <person name="Galagan J.E."/>
            <person name="Calvo S.E."/>
            <person name="Cuomo C."/>
            <person name="Ma L.J."/>
            <person name="Wortman J.R."/>
            <person name="Batzoglou S."/>
            <person name="Lee S.I."/>
            <person name="Basturkmen M."/>
            <person name="Spevak C.C."/>
            <person name="Clutterbuck J."/>
            <person name="Kapitonov V."/>
            <person name="Jurka J."/>
            <person name="Scazzocchio C."/>
            <person name="Farman M."/>
            <person name="Butler J."/>
            <person name="Purcell S."/>
            <person name="Harris S."/>
            <person name="Braus G.H."/>
            <person name="Draht O."/>
            <person name="Busch S."/>
            <person name="D'Enfert C."/>
            <person name="Bouchier C."/>
            <person name="Goldman G.H."/>
            <person name="Bell-Pedersen D."/>
            <person name="Griffiths-Jones S."/>
            <person name="Doonan J.H."/>
            <person name="Yu J."/>
            <person name="Vienken K."/>
            <person name="Pain A."/>
            <person name="Freitag M."/>
            <person name="Selker E.U."/>
            <person name="Archer D.B."/>
            <person name="Penalva M.A."/>
            <person name="Oakley B.R."/>
            <person name="Momany M."/>
            <person name="Tanaka T."/>
            <person name="Kumagai T."/>
            <person name="Asai K."/>
            <person name="Machida M."/>
            <person name="Nierman W.C."/>
            <person name="Denning D.W."/>
            <person name="Caddick M."/>
            <person name="Hynes M."/>
            <person name="Paoletti M."/>
            <person name="Fischer R."/>
            <person name="Miller B."/>
            <person name="Dyer P."/>
            <person name="Sachs M.S."/>
            <person name="Osmani S.A."/>
            <person name="Birren B.W."/>
        </authorList>
    </citation>
    <scope>NUCLEOTIDE SEQUENCE [LARGE SCALE GENOMIC DNA]</scope>
    <source>
        <strain evidence="4">FGSC A4 / ATCC 38163 / CBS 112.46 / NRRL 194 / M139</strain>
    </source>
</reference>
<dbReference type="HOGENOM" id="CLU_012494_6_1_1"/>
<organism evidence="3 4">
    <name type="scientific">Emericella nidulans (strain FGSC A4 / ATCC 38163 / CBS 112.46 / NRRL 194 / M139)</name>
    <name type="common">Aspergillus nidulans</name>
    <dbReference type="NCBI Taxonomy" id="227321"/>
    <lineage>
        <taxon>Eukaryota</taxon>
        <taxon>Fungi</taxon>
        <taxon>Dikarya</taxon>
        <taxon>Ascomycota</taxon>
        <taxon>Pezizomycotina</taxon>
        <taxon>Eurotiomycetes</taxon>
        <taxon>Eurotiomycetidae</taxon>
        <taxon>Eurotiales</taxon>
        <taxon>Aspergillaceae</taxon>
        <taxon>Aspergillus</taxon>
        <taxon>Aspergillus subgen. Nidulantes</taxon>
    </lineage>
</organism>
<dbReference type="EMBL" id="BN001305">
    <property type="protein sequence ID" value="CBF81789.1"/>
    <property type="molecule type" value="Genomic_DNA"/>
</dbReference>
<proteinExistence type="predicted"/>
<dbReference type="RefSeq" id="XP_663105.1">
    <property type="nucleotide sequence ID" value="XM_658013.1"/>
</dbReference>
<dbReference type="OrthoDB" id="433474at2759"/>
<accession>C8VGB6</accession>
<dbReference type="PANTHER" id="PTHR48081">
    <property type="entry name" value="AB HYDROLASE SUPERFAMILY PROTEIN C4A8.06C"/>
    <property type="match status" value="1"/>
</dbReference>
<reference evidence="4" key="2">
    <citation type="journal article" date="2009" name="Fungal Genet. Biol.">
        <title>The 2008 update of the Aspergillus nidulans genome annotation: a community effort.</title>
        <authorList>
            <person name="Wortman J.R."/>
            <person name="Gilsenan J.M."/>
            <person name="Joardar V."/>
            <person name="Deegan J."/>
            <person name="Clutterbuck J."/>
            <person name="Andersen M.R."/>
            <person name="Archer D."/>
            <person name="Bencina M."/>
            <person name="Braus G."/>
            <person name="Coutinho P."/>
            <person name="von Dohren H."/>
            <person name="Doonan J."/>
            <person name="Driessen A.J."/>
            <person name="Durek P."/>
            <person name="Espeso E."/>
            <person name="Fekete E."/>
            <person name="Flipphi M."/>
            <person name="Estrada C.G."/>
            <person name="Geysens S."/>
            <person name="Goldman G."/>
            <person name="de Groot P.W."/>
            <person name="Hansen K."/>
            <person name="Harris S.D."/>
            <person name="Heinekamp T."/>
            <person name="Helmstaedt K."/>
            <person name="Henrissat B."/>
            <person name="Hofmann G."/>
            <person name="Homan T."/>
            <person name="Horio T."/>
            <person name="Horiuchi H."/>
            <person name="James S."/>
            <person name="Jones M."/>
            <person name="Karaffa L."/>
            <person name="Karanyi Z."/>
            <person name="Kato M."/>
            <person name="Keller N."/>
            <person name="Kelly D.E."/>
            <person name="Kiel J.A."/>
            <person name="Kim J.M."/>
            <person name="van der Klei I.J."/>
            <person name="Klis F.M."/>
            <person name="Kovalchuk A."/>
            <person name="Krasevec N."/>
            <person name="Kubicek C.P."/>
            <person name="Liu B."/>
            <person name="Maccabe A."/>
            <person name="Meyer V."/>
            <person name="Mirabito P."/>
            <person name="Miskei M."/>
            <person name="Mos M."/>
            <person name="Mullins J."/>
            <person name="Nelson D.R."/>
            <person name="Nielsen J."/>
            <person name="Oakley B.R."/>
            <person name="Osmani S.A."/>
            <person name="Pakula T."/>
            <person name="Paszewski A."/>
            <person name="Paulsen I."/>
            <person name="Pilsyk S."/>
            <person name="Pocsi I."/>
            <person name="Punt P.J."/>
            <person name="Ram A.F."/>
            <person name="Ren Q."/>
            <person name="Robellet X."/>
            <person name="Robson G."/>
            <person name="Seiboth B."/>
            <person name="van Solingen P."/>
            <person name="Specht T."/>
            <person name="Sun J."/>
            <person name="Taheri-Talesh N."/>
            <person name="Takeshita N."/>
            <person name="Ussery D."/>
            <person name="vanKuyk P.A."/>
            <person name="Visser H."/>
            <person name="van de Vondervoort P.J."/>
            <person name="de Vries R.P."/>
            <person name="Walton J."/>
            <person name="Xiang X."/>
            <person name="Xiong Y."/>
            <person name="Zeng A.P."/>
            <person name="Brandt B.W."/>
            <person name="Cornell M.J."/>
            <person name="van den Hondel C.A."/>
            <person name="Visser J."/>
            <person name="Oliver S.G."/>
            <person name="Turner G."/>
        </authorList>
    </citation>
    <scope>GENOME REANNOTATION</scope>
    <source>
        <strain evidence="4">FGSC A4 / ATCC 38163 / CBS 112.46 / NRRL 194 / M139</strain>
    </source>
</reference>
<dbReference type="SUPFAM" id="SSF53474">
    <property type="entry name" value="alpha/beta-Hydrolases"/>
    <property type="match status" value="1"/>
</dbReference>
<dbReference type="Proteomes" id="UP000000560">
    <property type="component" value="Chromosome V"/>
</dbReference>
<gene>
    <name evidence="3" type="ORF">ANIA_05501</name>
</gene>
<keyword evidence="4" id="KW-1185">Reference proteome</keyword>
<dbReference type="InParanoid" id="Q5B1S9"/>
<dbReference type="PANTHER" id="PTHR48081:SF8">
    <property type="entry name" value="ALPHA_BETA HYDROLASE FOLD-3 DOMAIN-CONTAINING PROTEIN-RELATED"/>
    <property type="match status" value="1"/>
</dbReference>
<dbReference type="InterPro" id="IPR029058">
    <property type="entry name" value="AB_hydrolase_fold"/>
</dbReference>
<dbReference type="ESTHER" id="emeni-q5b1s9">
    <property type="family name" value="Hormone-sensitive_lipase_like"/>
</dbReference>
<dbReference type="OMA" id="QVLMYPW"/>
<accession>Q5B1S9</accession>
<dbReference type="Gene3D" id="3.40.50.1820">
    <property type="entry name" value="alpha/beta hydrolase"/>
    <property type="match status" value="1"/>
</dbReference>
<dbReference type="GeneID" id="2871793"/>
<feature type="domain" description="Alpha/beta hydrolase fold-3" evidence="2">
    <location>
        <begin position="89"/>
        <end position="293"/>
    </location>
</feature>
<dbReference type="GO" id="GO:0016787">
    <property type="term" value="F:hydrolase activity"/>
    <property type="evidence" value="ECO:0007669"/>
    <property type="project" value="UniProtKB-KW"/>
</dbReference>
<evidence type="ECO:0000313" key="4">
    <source>
        <dbReference type="Proteomes" id="UP000000560"/>
    </source>
</evidence>
<dbReference type="AlphaFoldDB" id="Q5B1S9"/>
<evidence type="ECO:0000256" key="1">
    <source>
        <dbReference type="ARBA" id="ARBA00022801"/>
    </source>
</evidence>
<dbReference type="KEGG" id="ani:ANIA_05501"/>